<sequence length="234" mass="26361">MVSPNQVRNALGIIGNVISFGLFLSPSPTFYRIIKNKSVEEFKPWPYVVTVLNCLFWMLYGLPVTHPNNILVTTINGIGLGIELIYVAIFLFYSSGTKRQKVLGTLIVEVIIFAVVLVLTLKVFHTTDARTIFVGVFCVIFNCFMYFSPLLAMTQVVKSKSVEYMPFLLTLTGFLNGLCWTSYALIHIDWWMVVPNGLGTLSGIMQLVLYGIYYKRKSNTSNEVELPTKMATEV</sequence>
<feature type="transmembrane region" description="Helical" evidence="11">
    <location>
        <begin position="45"/>
        <end position="64"/>
    </location>
</feature>
<keyword evidence="9 11" id="KW-0472">Membrane</keyword>
<comment type="similarity">
    <text evidence="2 11">Belongs to the SWEET sugar transporter family.</text>
</comment>
<dbReference type="RefSeq" id="XP_056683923.1">
    <property type="nucleotide sequence ID" value="XM_056827945.1"/>
</dbReference>
<dbReference type="Pfam" id="PF03083">
    <property type="entry name" value="MtN3_slv"/>
    <property type="match status" value="2"/>
</dbReference>
<evidence type="ECO:0000256" key="2">
    <source>
        <dbReference type="ARBA" id="ARBA00007809"/>
    </source>
</evidence>
<evidence type="ECO:0000256" key="10">
    <source>
        <dbReference type="ARBA" id="ARBA00037238"/>
    </source>
</evidence>
<dbReference type="GO" id="GO:0051119">
    <property type="term" value="F:sugar transmembrane transporter activity"/>
    <property type="evidence" value="ECO:0000318"/>
    <property type="project" value="GO_Central"/>
</dbReference>
<protein>
    <recommendedName>
        <fullName evidence="11">Bidirectional sugar transporter SWEET</fullName>
    </recommendedName>
</protein>
<dbReference type="AlphaFoldDB" id="A0A9R0IJQ4"/>
<evidence type="ECO:0000313" key="13">
    <source>
        <dbReference type="RefSeq" id="XP_021850617.1"/>
    </source>
</evidence>
<keyword evidence="4" id="KW-1003">Cell membrane</keyword>
<keyword evidence="5 11" id="KW-0762">Sugar transport</keyword>
<dbReference type="GO" id="GO:0016020">
    <property type="term" value="C:membrane"/>
    <property type="evidence" value="ECO:0000318"/>
    <property type="project" value="GO_Central"/>
</dbReference>
<feature type="transmembrane region" description="Helical" evidence="11">
    <location>
        <begin position="6"/>
        <end position="24"/>
    </location>
</feature>
<comment type="function">
    <text evidence="10">Mediates both low-affinity uptake and efflux of sugar across the plasma membrane.</text>
</comment>
<feature type="transmembrane region" description="Helical" evidence="11">
    <location>
        <begin position="192"/>
        <end position="213"/>
    </location>
</feature>
<dbReference type="GeneID" id="110790152"/>
<evidence type="ECO:0000256" key="4">
    <source>
        <dbReference type="ARBA" id="ARBA00022475"/>
    </source>
</evidence>
<dbReference type="InterPro" id="IPR004316">
    <property type="entry name" value="SWEET_rpt"/>
</dbReference>
<keyword evidence="12" id="KW-1185">Reference proteome</keyword>
<feature type="transmembrane region" description="Helical" evidence="11">
    <location>
        <begin position="131"/>
        <end position="152"/>
    </location>
</feature>
<organism evidence="12 13">
    <name type="scientific">Spinacia oleracea</name>
    <name type="common">Spinach</name>
    <dbReference type="NCBI Taxonomy" id="3562"/>
    <lineage>
        <taxon>Eukaryota</taxon>
        <taxon>Viridiplantae</taxon>
        <taxon>Streptophyta</taxon>
        <taxon>Embryophyta</taxon>
        <taxon>Tracheophyta</taxon>
        <taxon>Spermatophyta</taxon>
        <taxon>Magnoliopsida</taxon>
        <taxon>eudicotyledons</taxon>
        <taxon>Gunneridae</taxon>
        <taxon>Pentapetalae</taxon>
        <taxon>Caryophyllales</taxon>
        <taxon>Chenopodiaceae</taxon>
        <taxon>Chenopodioideae</taxon>
        <taxon>Anserineae</taxon>
        <taxon>Spinacia</taxon>
    </lineage>
</organism>
<dbReference type="KEGG" id="soe:110790152"/>
<keyword evidence="6 11" id="KW-0812">Transmembrane</keyword>
<evidence type="ECO:0000256" key="8">
    <source>
        <dbReference type="ARBA" id="ARBA00022989"/>
    </source>
</evidence>
<dbReference type="PANTHER" id="PTHR10791">
    <property type="entry name" value="RAG1-ACTIVATING PROTEIN 1"/>
    <property type="match status" value="1"/>
</dbReference>
<comment type="subcellular location">
    <subcellularLocation>
        <location evidence="1 11">Cell membrane</location>
        <topology evidence="1 11">Multi-pass membrane protein</topology>
    </subcellularLocation>
</comment>
<evidence type="ECO:0000256" key="9">
    <source>
        <dbReference type="ARBA" id="ARBA00023136"/>
    </source>
</evidence>
<keyword evidence="3 11" id="KW-0813">Transport</keyword>
<dbReference type="OrthoDB" id="409725at2759"/>
<feature type="transmembrane region" description="Helical" evidence="11">
    <location>
        <begin position="105"/>
        <end position="125"/>
    </location>
</feature>
<evidence type="ECO:0000313" key="14">
    <source>
        <dbReference type="RefSeq" id="XP_056683923.1"/>
    </source>
</evidence>
<dbReference type="InterPro" id="IPR047664">
    <property type="entry name" value="SWEET"/>
</dbReference>
<comment type="function">
    <text evidence="11">Mediates both low-affinity uptake and efflux of sugar across the membrane.</text>
</comment>
<dbReference type="FunFam" id="1.20.1280.290:FF:000002">
    <property type="entry name" value="Bidirectional sugar transporter SWEET"/>
    <property type="match status" value="1"/>
</dbReference>
<keyword evidence="7" id="KW-0677">Repeat</keyword>
<gene>
    <name evidence="13 14" type="primary">LOC110790152</name>
</gene>
<reference evidence="12" key="1">
    <citation type="journal article" date="2021" name="Nat. Commun.">
        <title>Genomic analyses provide insights into spinach domestication and the genetic basis of agronomic traits.</title>
        <authorList>
            <person name="Cai X."/>
            <person name="Sun X."/>
            <person name="Xu C."/>
            <person name="Sun H."/>
            <person name="Wang X."/>
            <person name="Ge C."/>
            <person name="Zhang Z."/>
            <person name="Wang Q."/>
            <person name="Fei Z."/>
            <person name="Jiao C."/>
            <person name="Wang Q."/>
        </authorList>
    </citation>
    <scope>NUCLEOTIDE SEQUENCE [LARGE SCALE GENOMIC DNA]</scope>
    <source>
        <strain evidence="12">cv. Varoflay</strain>
    </source>
</reference>
<feature type="transmembrane region" description="Helical" evidence="11">
    <location>
        <begin position="164"/>
        <end position="186"/>
    </location>
</feature>
<dbReference type="Proteomes" id="UP000813463">
    <property type="component" value="Chromosome 5"/>
</dbReference>
<dbReference type="PANTHER" id="PTHR10791:SF30">
    <property type="entry name" value="SUGAR TRANSPORTER SWEET1"/>
    <property type="match status" value="1"/>
</dbReference>
<evidence type="ECO:0000256" key="6">
    <source>
        <dbReference type="ARBA" id="ARBA00022692"/>
    </source>
</evidence>
<reference evidence="13" key="2">
    <citation type="submission" date="2025-04" db="UniProtKB">
        <authorList>
            <consortium name="RefSeq"/>
        </authorList>
    </citation>
    <scope>IDENTIFICATION</scope>
    <source>
        <tissue evidence="14">Leaf</tissue>
    </source>
</reference>
<evidence type="ECO:0000256" key="1">
    <source>
        <dbReference type="ARBA" id="ARBA00004651"/>
    </source>
</evidence>
<dbReference type="GO" id="GO:0005886">
    <property type="term" value="C:plasma membrane"/>
    <property type="evidence" value="ECO:0007669"/>
    <property type="project" value="UniProtKB-SubCell"/>
</dbReference>
<evidence type="ECO:0000256" key="5">
    <source>
        <dbReference type="ARBA" id="ARBA00022597"/>
    </source>
</evidence>
<keyword evidence="8 11" id="KW-1133">Transmembrane helix</keyword>
<dbReference type="RefSeq" id="XP_021850617.1">
    <property type="nucleotide sequence ID" value="XM_021994925.1"/>
</dbReference>
<dbReference type="Gene3D" id="1.20.1280.290">
    <property type="match status" value="2"/>
</dbReference>
<evidence type="ECO:0000313" key="12">
    <source>
        <dbReference type="Proteomes" id="UP000813463"/>
    </source>
</evidence>
<name>A0A9R0IJQ4_SPIOL</name>
<accession>A0A9R0IJQ4</accession>
<dbReference type="GO" id="GO:0051260">
    <property type="term" value="P:protein homooligomerization"/>
    <property type="evidence" value="ECO:0007669"/>
    <property type="project" value="UniProtKB-ARBA"/>
</dbReference>
<dbReference type="FunFam" id="1.20.1280.290:FF:000001">
    <property type="entry name" value="Bidirectional sugar transporter SWEET"/>
    <property type="match status" value="1"/>
</dbReference>
<feature type="transmembrane region" description="Helical" evidence="11">
    <location>
        <begin position="70"/>
        <end position="93"/>
    </location>
</feature>
<proteinExistence type="inferred from homology"/>
<evidence type="ECO:0000256" key="7">
    <source>
        <dbReference type="ARBA" id="ARBA00022737"/>
    </source>
</evidence>
<evidence type="ECO:0000256" key="11">
    <source>
        <dbReference type="RuleBase" id="RU910715"/>
    </source>
</evidence>
<dbReference type="GO" id="GO:0008643">
    <property type="term" value="P:carbohydrate transport"/>
    <property type="evidence" value="ECO:0000318"/>
    <property type="project" value="GO_Central"/>
</dbReference>
<evidence type="ECO:0000256" key="3">
    <source>
        <dbReference type="ARBA" id="ARBA00022448"/>
    </source>
</evidence>